<evidence type="ECO:0000256" key="10">
    <source>
        <dbReference type="HAMAP-Rule" id="MF_00202"/>
    </source>
</evidence>
<evidence type="ECO:0000256" key="4">
    <source>
        <dbReference type="ARBA" id="ARBA00022490"/>
    </source>
</evidence>
<protein>
    <recommendedName>
        <fullName evidence="3 10">Isopentenyl-diphosphate Delta-isomerase</fullName>
        <shortName evidence="10">IPP isomerase</shortName>
        <ecNumber evidence="3 10">5.3.3.2</ecNumber>
    </recommendedName>
    <alternativeName>
        <fullName evidence="10">IPP:DMAPP isomerase</fullName>
    </alternativeName>
    <alternativeName>
        <fullName evidence="10">Isopentenyl pyrophosphate isomerase</fullName>
    </alternativeName>
</protein>
<dbReference type="GO" id="GO:0004452">
    <property type="term" value="F:isopentenyl-diphosphate delta-isomerase activity"/>
    <property type="evidence" value="ECO:0007669"/>
    <property type="project" value="UniProtKB-UniRule"/>
</dbReference>
<evidence type="ECO:0000256" key="11">
    <source>
        <dbReference type="SAM" id="MobiDB-lite"/>
    </source>
</evidence>
<sequence length="218" mass="22837">MTSRERSTGADPGARPDQGRDQDDLVVLVDDLGRPCGTAPRGHVHGSATPRHLAFSCHVLDGAGRVLVTRRALGKRSWPGVWTNAFCGHPRPGEAVVQAVRRRAADELGLTLPTPPRVVLPAFSYSAVDDAGTEENELCPVLVAVVGTDAPAPDPDPTEVAAWRWVAVEDLVVAADVAPWAFSPWLVAQLGELEALGGLEAAAVEAVPSPAVAWAADA</sequence>
<comment type="pathway">
    <text evidence="1 10">Isoprenoid biosynthesis; dimethylallyl diphosphate biosynthesis; dimethylallyl diphosphate from isopentenyl diphosphate: step 1/1.</text>
</comment>
<dbReference type="PROSITE" id="PS51462">
    <property type="entry name" value="NUDIX"/>
    <property type="match status" value="1"/>
</dbReference>
<comment type="catalytic activity">
    <reaction evidence="10">
        <text>isopentenyl diphosphate = dimethylallyl diphosphate</text>
        <dbReference type="Rhea" id="RHEA:23284"/>
        <dbReference type="ChEBI" id="CHEBI:57623"/>
        <dbReference type="ChEBI" id="CHEBI:128769"/>
        <dbReference type="EC" id="5.3.3.2"/>
    </reaction>
</comment>
<name>A0A5P9QDK0_9MICO</name>
<dbReference type="SUPFAM" id="SSF55811">
    <property type="entry name" value="Nudix"/>
    <property type="match status" value="1"/>
</dbReference>
<dbReference type="NCBIfam" id="NF002995">
    <property type="entry name" value="PRK03759.1"/>
    <property type="match status" value="1"/>
</dbReference>
<keyword evidence="5 10" id="KW-0479">Metal-binding</keyword>
<feature type="active site" evidence="10">
    <location>
        <position position="137"/>
    </location>
</feature>
<dbReference type="GO" id="GO:0005737">
    <property type="term" value="C:cytoplasm"/>
    <property type="evidence" value="ECO:0007669"/>
    <property type="project" value="UniProtKB-SubCell"/>
</dbReference>
<feature type="domain" description="Nudix hydrolase" evidence="12">
    <location>
        <begin position="50"/>
        <end position="188"/>
    </location>
</feature>
<proteinExistence type="inferred from homology"/>
<keyword evidence="14" id="KW-1185">Reference proteome</keyword>
<dbReference type="HAMAP" id="MF_00202">
    <property type="entry name" value="Idi"/>
    <property type="match status" value="1"/>
</dbReference>
<comment type="subcellular location">
    <subcellularLocation>
        <location evidence="10">Cytoplasm</location>
    </subcellularLocation>
</comment>
<evidence type="ECO:0000256" key="1">
    <source>
        <dbReference type="ARBA" id="ARBA00004826"/>
    </source>
</evidence>
<keyword evidence="4 10" id="KW-0963">Cytoplasm</keyword>
<dbReference type="KEGG" id="lxl:KDY119_02698"/>
<dbReference type="PANTHER" id="PTHR10885">
    <property type="entry name" value="ISOPENTENYL-DIPHOSPHATE DELTA-ISOMERASE"/>
    <property type="match status" value="1"/>
</dbReference>
<evidence type="ECO:0000256" key="8">
    <source>
        <dbReference type="ARBA" id="ARBA00023229"/>
    </source>
</evidence>
<dbReference type="InterPro" id="IPR000086">
    <property type="entry name" value="NUDIX_hydrolase_dom"/>
</dbReference>
<dbReference type="UniPathway" id="UPA00059">
    <property type="reaction ID" value="UER00104"/>
</dbReference>
<feature type="binding site" evidence="10">
    <location>
        <position position="89"/>
    </location>
    <ligand>
        <name>Mn(2+)</name>
        <dbReference type="ChEBI" id="CHEBI:29035"/>
    </ligand>
</feature>
<dbReference type="GO" id="GO:0050992">
    <property type="term" value="P:dimethylallyl diphosphate biosynthetic process"/>
    <property type="evidence" value="ECO:0007669"/>
    <property type="project" value="UniProtKB-UniRule"/>
</dbReference>
<keyword evidence="9 10" id="KW-0413">Isomerase</keyword>
<comment type="function">
    <text evidence="10">Catalyzes the 1,3-allylic rearrangement of the homoallylic substrate isopentenyl (IPP) to its highly electrophilic allylic isomer, dimethylallyl diphosphate (DMAPP).</text>
</comment>
<evidence type="ECO:0000256" key="3">
    <source>
        <dbReference type="ARBA" id="ARBA00012057"/>
    </source>
</evidence>
<evidence type="ECO:0000313" key="14">
    <source>
        <dbReference type="Proteomes" id="UP000326702"/>
    </source>
</evidence>
<dbReference type="GO" id="GO:0046872">
    <property type="term" value="F:metal ion binding"/>
    <property type="evidence" value="ECO:0007669"/>
    <property type="project" value="UniProtKB-KW"/>
</dbReference>
<keyword evidence="8 10" id="KW-0414">Isoprene biosynthesis</keyword>
<comment type="cofactor">
    <cofactor evidence="10">
        <name>Mg(2+)</name>
        <dbReference type="ChEBI" id="CHEBI:18420"/>
    </cofactor>
    <text evidence="10">Binds 1 Mg(2+) ion per subunit. The magnesium ion binds only when substrate is bound.</text>
</comment>
<dbReference type="Proteomes" id="UP000326702">
    <property type="component" value="Chromosome"/>
</dbReference>
<dbReference type="RefSeq" id="WP_083890601.1">
    <property type="nucleotide sequence ID" value="NZ_BAABIH010000008.1"/>
</dbReference>
<reference evidence="13 14" key="1">
    <citation type="submission" date="2019-10" db="EMBL/GenBank/DDBJ databases">
        <title>Genome sequence of Luteimicrobium xylanilyticum HY-24.</title>
        <authorList>
            <person name="Kim D.Y."/>
            <person name="Park H.-Y."/>
        </authorList>
    </citation>
    <scope>NUCLEOTIDE SEQUENCE [LARGE SCALE GENOMIC DNA]</scope>
    <source>
        <strain evidence="13 14">HY-24</strain>
    </source>
</reference>
<comment type="cofactor">
    <cofactor evidence="10">
        <name>Mn(2+)</name>
        <dbReference type="ChEBI" id="CHEBI:29035"/>
    </cofactor>
    <text evidence="10">Binds 1 Mn(2+) ion per subunit.</text>
</comment>
<feature type="binding site" evidence="10">
    <location>
        <position position="107"/>
    </location>
    <ligand>
        <name>Mg(2+)</name>
        <dbReference type="ChEBI" id="CHEBI:18420"/>
    </ligand>
</feature>
<dbReference type="InterPro" id="IPR011876">
    <property type="entry name" value="IsopentenylPP_isomerase_typ1"/>
</dbReference>
<evidence type="ECO:0000256" key="2">
    <source>
        <dbReference type="ARBA" id="ARBA00007579"/>
    </source>
</evidence>
<organism evidence="13 14">
    <name type="scientific">Luteimicrobium xylanilyticum</name>
    <dbReference type="NCBI Taxonomy" id="1133546"/>
    <lineage>
        <taxon>Bacteria</taxon>
        <taxon>Bacillati</taxon>
        <taxon>Actinomycetota</taxon>
        <taxon>Actinomycetes</taxon>
        <taxon>Micrococcales</taxon>
        <taxon>Luteimicrobium</taxon>
    </lineage>
</organism>
<evidence type="ECO:0000256" key="9">
    <source>
        <dbReference type="ARBA" id="ARBA00023235"/>
    </source>
</evidence>
<dbReference type="EC" id="5.3.3.2" evidence="3 10"/>
<dbReference type="GO" id="GO:0008299">
    <property type="term" value="P:isoprenoid biosynthetic process"/>
    <property type="evidence" value="ECO:0007669"/>
    <property type="project" value="UniProtKB-UniRule"/>
</dbReference>
<feature type="region of interest" description="Disordered" evidence="11">
    <location>
        <begin position="1"/>
        <end position="22"/>
    </location>
</feature>
<keyword evidence="7 10" id="KW-0464">Manganese</keyword>
<dbReference type="AlphaFoldDB" id="A0A5P9QDK0"/>
<feature type="active site" evidence="10">
    <location>
        <position position="87"/>
    </location>
</feature>
<gene>
    <name evidence="10" type="primary">idi</name>
    <name evidence="13" type="ORF">KDY119_02698</name>
</gene>
<dbReference type="Pfam" id="PF00293">
    <property type="entry name" value="NUDIX"/>
    <property type="match status" value="1"/>
</dbReference>
<evidence type="ECO:0000256" key="7">
    <source>
        <dbReference type="ARBA" id="ARBA00023211"/>
    </source>
</evidence>
<dbReference type="CDD" id="cd02885">
    <property type="entry name" value="NUDIX_IPP_Isomerase"/>
    <property type="match status" value="1"/>
</dbReference>
<dbReference type="PANTHER" id="PTHR10885:SF0">
    <property type="entry name" value="ISOPENTENYL-DIPHOSPHATE DELTA-ISOMERASE"/>
    <property type="match status" value="1"/>
</dbReference>
<dbReference type="NCBIfam" id="TIGR02150">
    <property type="entry name" value="IPP_isom_1"/>
    <property type="match status" value="1"/>
</dbReference>
<dbReference type="Gene3D" id="3.90.79.10">
    <property type="entry name" value="Nucleoside Triphosphate Pyrophosphohydrolase"/>
    <property type="match status" value="1"/>
</dbReference>
<feature type="binding site" evidence="10">
    <location>
        <position position="137"/>
    </location>
    <ligand>
        <name>Mn(2+)</name>
        <dbReference type="ChEBI" id="CHEBI:29035"/>
    </ligand>
</feature>
<evidence type="ECO:0000313" key="13">
    <source>
        <dbReference type="EMBL" id="QFU99172.1"/>
    </source>
</evidence>
<keyword evidence="6 10" id="KW-0460">Magnesium</keyword>
<evidence type="ECO:0000256" key="5">
    <source>
        <dbReference type="ARBA" id="ARBA00022723"/>
    </source>
</evidence>
<evidence type="ECO:0000256" key="6">
    <source>
        <dbReference type="ARBA" id="ARBA00022842"/>
    </source>
</evidence>
<dbReference type="OrthoDB" id="9809458at2"/>
<dbReference type="InterPro" id="IPR015797">
    <property type="entry name" value="NUDIX_hydrolase-like_dom_sf"/>
</dbReference>
<comment type="similarity">
    <text evidence="2 10">Belongs to the IPP isomerase type 1 family.</text>
</comment>
<feature type="binding site" evidence="10">
    <location>
        <position position="45"/>
    </location>
    <ligand>
        <name>Mn(2+)</name>
        <dbReference type="ChEBI" id="CHEBI:29035"/>
    </ligand>
</feature>
<accession>A0A5P9QDK0</accession>
<feature type="binding site" evidence="10">
    <location>
        <position position="135"/>
    </location>
    <ligand>
        <name>Mn(2+)</name>
        <dbReference type="ChEBI" id="CHEBI:29035"/>
    </ligand>
</feature>
<dbReference type="EMBL" id="CP045529">
    <property type="protein sequence ID" value="QFU99172.1"/>
    <property type="molecule type" value="Genomic_DNA"/>
</dbReference>
<evidence type="ECO:0000259" key="12">
    <source>
        <dbReference type="PROSITE" id="PS51462"/>
    </source>
</evidence>
<feature type="binding site" evidence="10">
    <location>
        <position position="52"/>
    </location>
    <ligand>
        <name>Mn(2+)</name>
        <dbReference type="ChEBI" id="CHEBI:29035"/>
    </ligand>
</feature>
<dbReference type="InterPro" id="IPR056375">
    <property type="entry name" value="Idi_bact"/>
</dbReference>